<sequence length="473" mass="50843">MARHPSDMHKIAVNQETHVSSMEPGETSCDLDHCQHLIASAAAAFPAWSSTTSLYRASKLIALSQVIKAWSDTFCDSMIREIGTPRTWAEHNVEFAVEMLEAVASYADEVDRIETIPDEKGVISRAERTPCGVCLGIAPWNAPLILGIRAIAAPLLCGNTVLLKGNEIAPQTFRLLGDAIRESGLPEGVAEVFLTRSQDSEPIVEALIKSPVVRRVNFTGSTRVGRRVAELCASHLKRSLLELGGQATMVVLEDADLEAASEAALRGAYLNQGQICMSTERLIVADSVADALIKRIEAGRAQMVVGNPKAADTQIGPVISLEAADRLSGLINDAVSKGANLVGGGGIRDAFVEPTLLDRVEPDMRVYNEEVFGPLLSITRVANDQEAITIANDSEYGLAVAIFSRDVSRALAVAGKLHSGICHINRATVDDNPHAPFGGVKSSGYGRFGGRWALHEFTELRWITLSETDNSRA</sequence>
<evidence type="ECO:0000256" key="3">
    <source>
        <dbReference type="ARBA" id="ARBA00023027"/>
    </source>
</evidence>
<evidence type="ECO:0000313" key="6">
    <source>
        <dbReference type="EMBL" id="ASJ73196.1"/>
    </source>
</evidence>
<evidence type="ECO:0000256" key="4">
    <source>
        <dbReference type="SAM" id="MobiDB-lite"/>
    </source>
</evidence>
<dbReference type="Pfam" id="PF00171">
    <property type="entry name" value="Aldedh"/>
    <property type="match status" value="1"/>
</dbReference>
<dbReference type="InterPro" id="IPR015590">
    <property type="entry name" value="Aldehyde_DH_dom"/>
</dbReference>
<evidence type="ECO:0000259" key="5">
    <source>
        <dbReference type="Pfam" id="PF00171"/>
    </source>
</evidence>
<dbReference type="KEGG" id="gai:IMCC3135_15570"/>
<comment type="similarity">
    <text evidence="1">Belongs to the aldehyde dehydrogenase family.</text>
</comment>
<proteinExistence type="inferred from homology"/>
<keyword evidence="2 6" id="KW-0560">Oxidoreductase</keyword>
<dbReference type="InterPro" id="IPR016161">
    <property type="entry name" value="Ald_DH/histidinol_DH"/>
</dbReference>
<dbReference type="EMBL" id="CP018632">
    <property type="protein sequence ID" value="ASJ73196.1"/>
    <property type="molecule type" value="Genomic_DNA"/>
</dbReference>
<feature type="region of interest" description="Disordered" evidence="4">
    <location>
        <begin position="1"/>
        <end position="24"/>
    </location>
</feature>
<reference evidence="6 7" key="1">
    <citation type="submission" date="2016-12" db="EMBL/GenBank/DDBJ databases">
        <authorList>
            <person name="Song W.-J."/>
            <person name="Kurnit D.M."/>
        </authorList>
    </citation>
    <scope>NUCLEOTIDE SEQUENCE [LARGE SCALE GENOMIC DNA]</scope>
    <source>
        <strain evidence="6 7">IMCC3135</strain>
    </source>
</reference>
<feature type="compositionally biased region" description="Basic and acidic residues" evidence="4">
    <location>
        <begin position="1"/>
        <end position="10"/>
    </location>
</feature>
<dbReference type="Gene3D" id="3.40.309.10">
    <property type="entry name" value="Aldehyde Dehydrogenase, Chain A, domain 2"/>
    <property type="match status" value="1"/>
</dbReference>
<dbReference type="GO" id="GO:0050608">
    <property type="term" value="F:vanillin dehydrogenase activity"/>
    <property type="evidence" value="ECO:0007669"/>
    <property type="project" value="UniProtKB-EC"/>
</dbReference>
<keyword evidence="7" id="KW-1185">Reference proteome</keyword>
<dbReference type="PANTHER" id="PTHR42986:SF1">
    <property type="entry name" value="BENZALDEHYDE DEHYDROGENASE YFMT"/>
    <property type="match status" value="1"/>
</dbReference>
<evidence type="ECO:0000256" key="2">
    <source>
        <dbReference type="ARBA" id="ARBA00023002"/>
    </source>
</evidence>
<gene>
    <name evidence="6" type="primary">vdh_2</name>
    <name evidence="6" type="ORF">IMCC3135_15570</name>
</gene>
<evidence type="ECO:0000256" key="1">
    <source>
        <dbReference type="ARBA" id="ARBA00009986"/>
    </source>
</evidence>
<dbReference type="EC" id="1.2.1.67" evidence="6"/>
<protein>
    <submittedName>
        <fullName evidence="6">Vanillin dehydrogenase</fullName>
        <ecNumber evidence="6">1.2.1.67</ecNumber>
    </submittedName>
</protein>
<dbReference type="SUPFAM" id="SSF53720">
    <property type="entry name" value="ALDH-like"/>
    <property type="match status" value="1"/>
</dbReference>
<evidence type="ECO:0000313" key="7">
    <source>
        <dbReference type="Proteomes" id="UP000250079"/>
    </source>
</evidence>
<dbReference type="AlphaFoldDB" id="A0A2Z2NP41"/>
<dbReference type="PANTHER" id="PTHR42986">
    <property type="entry name" value="BENZALDEHYDE DEHYDROGENASE YFMT"/>
    <property type="match status" value="1"/>
</dbReference>
<dbReference type="FunFam" id="3.40.309.10:FF:000010">
    <property type="entry name" value="Gamma-aminobutyraldehyde dehydrogenase"/>
    <property type="match status" value="1"/>
</dbReference>
<dbReference type="Gene3D" id="3.40.605.10">
    <property type="entry name" value="Aldehyde Dehydrogenase, Chain A, domain 1"/>
    <property type="match status" value="1"/>
</dbReference>
<name>A0A2Z2NP41_9GAMM</name>
<dbReference type="InterPro" id="IPR016163">
    <property type="entry name" value="Ald_DH_C"/>
</dbReference>
<accession>A0A2Z2NP41</accession>
<organism evidence="6 7">
    <name type="scientific">Granulosicoccus antarcticus IMCC3135</name>
    <dbReference type="NCBI Taxonomy" id="1192854"/>
    <lineage>
        <taxon>Bacteria</taxon>
        <taxon>Pseudomonadati</taxon>
        <taxon>Pseudomonadota</taxon>
        <taxon>Gammaproteobacteria</taxon>
        <taxon>Chromatiales</taxon>
        <taxon>Granulosicoccaceae</taxon>
        <taxon>Granulosicoccus</taxon>
    </lineage>
</organism>
<feature type="domain" description="Aldehyde dehydrogenase" evidence="5">
    <location>
        <begin position="29"/>
        <end position="463"/>
    </location>
</feature>
<dbReference type="InterPro" id="IPR016162">
    <property type="entry name" value="Ald_DH_N"/>
</dbReference>
<keyword evidence="3" id="KW-0520">NAD</keyword>
<dbReference type="Proteomes" id="UP000250079">
    <property type="component" value="Chromosome"/>
</dbReference>